<evidence type="ECO:0000256" key="1">
    <source>
        <dbReference type="ARBA" id="ARBA00022500"/>
    </source>
</evidence>
<evidence type="ECO:0000256" key="4">
    <source>
        <dbReference type="SAM" id="Phobius"/>
    </source>
</evidence>
<dbReference type="Proteomes" id="UP000199053">
    <property type="component" value="Unassembled WGS sequence"/>
</dbReference>
<dbReference type="Pfam" id="PF03975">
    <property type="entry name" value="CheD"/>
    <property type="match status" value="1"/>
</dbReference>
<dbReference type="PANTHER" id="PTHR35147">
    <property type="entry name" value="CHEMORECEPTOR GLUTAMINE DEAMIDASE CHED-RELATED"/>
    <property type="match status" value="1"/>
</dbReference>
<dbReference type="InterPro" id="IPR038592">
    <property type="entry name" value="CheD-like_sf"/>
</dbReference>
<dbReference type="GO" id="GO:0050568">
    <property type="term" value="F:protein-glutamine glutaminase activity"/>
    <property type="evidence" value="ECO:0007669"/>
    <property type="project" value="UniProtKB-UniRule"/>
</dbReference>
<dbReference type="HAMAP" id="MF_01440">
    <property type="entry name" value="CheD"/>
    <property type="match status" value="1"/>
</dbReference>
<dbReference type="EC" id="3.5.1.44" evidence="3"/>
<dbReference type="GO" id="GO:0006935">
    <property type="term" value="P:chemotaxis"/>
    <property type="evidence" value="ECO:0007669"/>
    <property type="project" value="UniProtKB-UniRule"/>
</dbReference>
<protein>
    <recommendedName>
        <fullName evidence="3">Probable chemoreceptor glutamine deamidase CheD</fullName>
        <ecNumber evidence="3">3.5.1.44</ecNumber>
    </recommendedName>
</protein>
<proteinExistence type="inferred from homology"/>
<evidence type="ECO:0000256" key="2">
    <source>
        <dbReference type="ARBA" id="ARBA00022801"/>
    </source>
</evidence>
<keyword evidence="4" id="KW-1133">Transmembrane helix</keyword>
<dbReference type="PROSITE" id="PS51257">
    <property type="entry name" value="PROKAR_LIPOPROTEIN"/>
    <property type="match status" value="1"/>
</dbReference>
<feature type="transmembrane region" description="Helical" evidence="4">
    <location>
        <begin position="20"/>
        <end position="40"/>
    </location>
</feature>
<dbReference type="Gene3D" id="3.30.1330.200">
    <property type="match status" value="1"/>
</dbReference>
<evidence type="ECO:0000313" key="5">
    <source>
        <dbReference type="EMBL" id="SDK58743.1"/>
    </source>
</evidence>
<comment type="catalytic activity">
    <reaction evidence="3">
        <text>L-glutaminyl-[protein] + H2O = L-glutamyl-[protein] + NH4(+)</text>
        <dbReference type="Rhea" id="RHEA:16441"/>
        <dbReference type="Rhea" id="RHEA-COMP:10207"/>
        <dbReference type="Rhea" id="RHEA-COMP:10208"/>
        <dbReference type="ChEBI" id="CHEBI:15377"/>
        <dbReference type="ChEBI" id="CHEBI:28938"/>
        <dbReference type="ChEBI" id="CHEBI:29973"/>
        <dbReference type="ChEBI" id="CHEBI:30011"/>
        <dbReference type="EC" id="3.5.1.44"/>
    </reaction>
</comment>
<sequence length="181" mass="19681">MSLKNSDIPHVFLHTGDAFIGVNPTIVSTVLGSCVAISMFSPRMKQGAICHAFLPSRKEINPDKQISIQICRYVDTAIDHLLACMLRIGTRKNELEVKIFGGASGLTLSKVRAPNSFAVGGRNIQMALDSLSAIGLHPKAMDTGGNVGRKILFATHSGDIWLKRLDKQTLLKTTCHLTNKK</sequence>
<dbReference type="EMBL" id="FNGA01000001">
    <property type="protein sequence ID" value="SDK58743.1"/>
    <property type="molecule type" value="Genomic_DNA"/>
</dbReference>
<dbReference type="InterPro" id="IPR011324">
    <property type="entry name" value="Cytotoxic_necrot_fac-like_cat"/>
</dbReference>
<gene>
    <name evidence="3" type="primary">cheD</name>
    <name evidence="5" type="ORF">SAMN05660337_0904</name>
</gene>
<dbReference type="CDD" id="cd16352">
    <property type="entry name" value="CheD"/>
    <property type="match status" value="1"/>
</dbReference>
<evidence type="ECO:0000313" key="6">
    <source>
        <dbReference type="Proteomes" id="UP000199053"/>
    </source>
</evidence>
<organism evidence="5 6">
    <name type="scientific">Maridesulfovibrio ferrireducens</name>
    <dbReference type="NCBI Taxonomy" id="246191"/>
    <lineage>
        <taxon>Bacteria</taxon>
        <taxon>Pseudomonadati</taxon>
        <taxon>Thermodesulfobacteriota</taxon>
        <taxon>Desulfovibrionia</taxon>
        <taxon>Desulfovibrionales</taxon>
        <taxon>Desulfovibrionaceae</taxon>
        <taxon>Maridesulfovibrio</taxon>
    </lineage>
</organism>
<reference evidence="6" key="1">
    <citation type="submission" date="2016-10" db="EMBL/GenBank/DDBJ databases">
        <authorList>
            <person name="Varghese N."/>
            <person name="Submissions S."/>
        </authorList>
    </citation>
    <scope>NUCLEOTIDE SEQUENCE [LARGE SCALE GENOMIC DNA]</scope>
    <source>
        <strain evidence="6">DSM 16995</strain>
    </source>
</reference>
<dbReference type="AlphaFoldDB" id="A0A1G9D4I1"/>
<dbReference type="SUPFAM" id="SSF64438">
    <property type="entry name" value="CNF1/YfiH-like putative cysteine hydrolases"/>
    <property type="match status" value="1"/>
</dbReference>
<name>A0A1G9D4I1_9BACT</name>
<keyword evidence="6" id="KW-1185">Reference proteome</keyword>
<dbReference type="RefSeq" id="WP_092158627.1">
    <property type="nucleotide sequence ID" value="NZ_FNGA01000001.1"/>
</dbReference>
<keyword evidence="4" id="KW-0472">Membrane</keyword>
<dbReference type="STRING" id="246191.SAMN05660337_0904"/>
<comment type="similarity">
    <text evidence="3">Belongs to the CheD family.</text>
</comment>
<evidence type="ECO:0000256" key="3">
    <source>
        <dbReference type="HAMAP-Rule" id="MF_01440"/>
    </source>
</evidence>
<dbReference type="InterPro" id="IPR005659">
    <property type="entry name" value="Chemorcpt_Glu_NH3ase_CheD"/>
</dbReference>
<dbReference type="OrthoDB" id="9807202at2"/>
<comment type="function">
    <text evidence="3">Probably deamidates glutamine residues to glutamate on methyl-accepting chemotaxis receptors (MCPs), playing an important role in chemotaxis.</text>
</comment>
<keyword evidence="4" id="KW-0812">Transmembrane</keyword>
<keyword evidence="2 3" id="KW-0378">Hydrolase</keyword>
<dbReference type="PANTHER" id="PTHR35147:SF1">
    <property type="entry name" value="CHEMORECEPTOR GLUTAMINE DEAMIDASE CHED-RELATED"/>
    <property type="match status" value="1"/>
</dbReference>
<keyword evidence="1 3" id="KW-0145">Chemotaxis</keyword>
<accession>A0A1G9D4I1</accession>